<dbReference type="PANTHER" id="PTHR42836">
    <property type="entry name" value="7-CARBOXY-7-DEAZAGUANINE SYNTHASE"/>
    <property type="match status" value="1"/>
</dbReference>
<comment type="cofactor">
    <cofactor evidence="8">
        <name>[4Fe-4S] cluster</name>
        <dbReference type="ChEBI" id="CHEBI:49883"/>
    </cofactor>
    <text evidence="8">Binds 1 [4Fe-4S] cluster. The cluster is coordinated with 3 cysteines and an exchangeable S-adenosyl-L-methionine.</text>
</comment>
<comment type="pathway">
    <text evidence="8">Purine metabolism; 7-cyano-7-deazaguanine biosynthesis.</text>
</comment>
<dbReference type="PIRSF" id="PIRSF000370">
    <property type="entry name" value="QueE"/>
    <property type="match status" value="1"/>
</dbReference>
<protein>
    <recommendedName>
        <fullName evidence="8">7-carboxy-7-deazaguanine synthase</fullName>
        <shortName evidence="8">CDG synthase</shortName>
        <ecNumber evidence="8">4.3.99.3</ecNumber>
    </recommendedName>
    <alternativeName>
        <fullName evidence="8">Queuosine biosynthesis protein QueE</fullName>
    </alternativeName>
</protein>
<gene>
    <name evidence="8 10" type="primary">queE</name>
    <name evidence="10" type="ORF">DC083_09415</name>
</gene>
<evidence type="ECO:0000313" key="11">
    <source>
        <dbReference type="Proteomes" id="UP000245020"/>
    </source>
</evidence>
<feature type="binding site" evidence="8">
    <location>
        <position position="82"/>
    </location>
    <ligand>
        <name>substrate</name>
    </ligand>
</feature>
<dbReference type="PANTHER" id="PTHR42836:SF1">
    <property type="entry name" value="7-CARBOXY-7-DEAZAGUANINE SYNTHASE"/>
    <property type="match status" value="1"/>
</dbReference>
<keyword evidence="11" id="KW-1185">Reference proteome</keyword>
<dbReference type="GO" id="GO:0000287">
    <property type="term" value="F:magnesium ion binding"/>
    <property type="evidence" value="ECO:0007669"/>
    <property type="project" value="UniProtKB-UniRule"/>
</dbReference>
<keyword evidence="6 8" id="KW-0411">Iron-sulfur</keyword>
<dbReference type="AlphaFoldDB" id="A0A2U2ACY0"/>
<comment type="subunit">
    <text evidence="8">Homodimer.</text>
</comment>
<comment type="similarity">
    <text evidence="8">Belongs to the radical SAM superfamily. 7-carboxy-7-deazaguanine synthase family.</text>
</comment>
<dbReference type="SFLD" id="SFLDS00029">
    <property type="entry name" value="Radical_SAM"/>
    <property type="match status" value="1"/>
</dbReference>
<keyword evidence="3 8" id="KW-0479">Metal-binding</keyword>
<evidence type="ECO:0000256" key="5">
    <source>
        <dbReference type="ARBA" id="ARBA00023004"/>
    </source>
</evidence>
<dbReference type="InterPro" id="IPR024924">
    <property type="entry name" value="7-CO-7-deazaguanine_synth-like"/>
</dbReference>
<evidence type="ECO:0000313" key="10">
    <source>
        <dbReference type="EMBL" id="PWD80511.1"/>
    </source>
</evidence>
<dbReference type="EMBL" id="QEWQ01000006">
    <property type="protein sequence ID" value="PWD80511.1"/>
    <property type="molecule type" value="Genomic_DNA"/>
</dbReference>
<feature type="binding site" evidence="8">
    <location>
        <position position="28"/>
    </location>
    <ligand>
        <name>substrate</name>
    </ligand>
</feature>
<keyword evidence="8" id="KW-0671">Queuosine biosynthesis</keyword>
<dbReference type="PROSITE" id="PS51918">
    <property type="entry name" value="RADICAL_SAM"/>
    <property type="match status" value="1"/>
</dbReference>
<comment type="catalytic activity">
    <reaction evidence="8">
        <text>6-carboxy-5,6,7,8-tetrahydropterin + H(+) = 7-carboxy-7-carbaguanine + NH4(+)</text>
        <dbReference type="Rhea" id="RHEA:27974"/>
        <dbReference type="ChEBI" id="CHEBI:15378"/>
        <dbReference type="ChEBI" id="CHEBI:28938"/>
        <dbReference type="ChEBI" id="CHEBI:61032"/>
        <dbReference type="ChEBI" id="CHEBI:61036"/>
        <dbReference type="EC" id="4.3.99.3"/>
    </reaction>
</comment>
<evidence type="ECO:0000256" key="2">
    <source>
        <dbReference type="ARBA" id="ARBA00022691"/>
    </source>
</evidence>
<dbReference type="GO" id="GO:1904047">
    <property type="term" value="F:S-adenosyl-L-methionine binding"/>
    <property type="evidence" value="ECO:0007669"/>
    <property type="project" value="UniProtKB-UniRule"/>
</dbReference>
<keyword evidence="7 8" id="KW-0456">Lyase</keyword>
<comment type="caution">
    <text evidence="8">Lacks conserved residue(s) required for the propagation of feature annotation.</text>
</comment>
<keyword evidence="5 8" id="KW-0408">Iron</keyword>
<keyword evidence="1 8" id="KW-0004">4Fe-4S</keyword>
<dbReference type="InterPro" id="IPR017742">
    <property type="entry name" value="Deazaguanine_synth"/>
</dbReference>
<comment type="caution">
    <text evidence="10">The sequence shown here is derived from an EMBL/GenBank/DDBJ whole genome shotgun (WGS) entry which is preliminary data.</text>
</comment>
<feature type="binding site" evidence="8">
    <location>
        <begin position="13"/>
        <end position="15"/>
    </location>
    <ligand>
        <name>substrate</name>
    </ligand>
</feature>
<dbReference type="Proteomes" id="UP000245020">
    <property type="component" value="Unassembled WGS sequence"/>
</dbReference>
<evidence type="ECO:0000256" key="7">
    <source>
        <dbReference type="ARBA" id="ARBA00023239"/>
    </source>
</evidence>
<name>A0A2U2ACY0_9GAMM</name>
<sequence>MNFPVLEIFGPTVQGEGMVIGRKTCFVRFAACDYQCVWCDSKFTWDGSVKPTLMNSEEILAALIALQQDHLQHNRVDHITISGGNPALFKGLDQLVNLLHQAGFKVAIETQGSHWNEALLEIDEVTLSPKPPSSEMITNFPLLTEIIQQLRGRNISLKVVIFNDEDLRYAEEIYQLYPDIPLYLQVGNDQLEDEDETATAYYLLQKYRQLVDQVMQSTTLKNVRVLPQLHALLWGNRRGV</sequence>
<dbReference type="UniPathway" id="UPA00391"/>
<proteinExistence type="inferred from homology"/>
<reference evidence="11" key="1">
    <citation type="submission" date="2018-05" db="EMBL/GenBank/DDBJ databases">
        <title>Ignatzschineria dubaiensis sp. nov., isolated from necrotic foot tissues of dromedaries (Camelus dromedarius) and associated maggots in Dubai, United Arab Emirates.</title>
        <authorList>
            <person name="Tsang C.C."/>
            <person name="Tang J.Y.M."/>
            <person name="Fong J.Y.H."/>
            <person name="Kinne J."/>
            <person name="Lee H.H."/>
            <person name="Joseph M."/>
            <person name="Jose S."/>
            <person name="Schuster R.K."/>
            <person name="Tang Y."/>
            <person name="Sivakumar S."/>
            <person name="Chen J.H.K."/>
            <person name="Teng J.L.L."/>
            <person name="Lau S.K.P."/>
            <person name="Wernery U."/>
            <person name="Woo P.C.Y."/>
        </authorList>
    </citation>
    <scope>NUCLEOTIDE SEQUENCE [LARGE SCALE GENOMIC DNA]</scope>
    <source>
        <strain evidence="11">KCTC 22644</strain>
    </source>
</reference>
<dbReference type="RefSeq" id="WP_109189945.1">
    <property type="nucleotide sequence ID" value="NZ_BMYA01000004.1"/>
</dbReference>
<comment type="cofactor">
    <cofactor evidence="8">
        <name>S-adenosyl-L-methionine</name>
        <dbReference type="ChEBI" id="CHEBI:59789"/>
    </cofactor>
    <text evidence="8">Binds 1 S-adenosyl-L-methionine per subunit.</text>
</comment>
<keyword evidence="2 8" id="KW-0949">S-adenosyl-L-methionine</keyword>
<feature type="binding site" evidence="8">
    <location>
        <position position="39"/>
    </location>
    <ligand>
        <name>[4Fe-4S] cluster</name>
        <dbReference type="ChEBI" id="CHEBI:49883"/>
        <note>4Fe-4S-S-AdoMet</note>
    </ligand>
</feature>
<feature type="domain" description="Radical SAM core" evidence="9">
    <location>
        <begin position="19"/>
        <end position="236"/>
    </location>
</feature>
<dbReference type="GO" id="GO:0051539">
    <property type="term" value="F:4 iron, 4 sulfur cluster binding"/>
    <property type="evidence" value="ECO:0007669"/>
    <property type="project" value="UniProtKB-UniRule"/>
</dbReference>
<keyword evidence="4 8" id="KW-0460">Magnesium</keyword>
<feature type="binding site" evidence="8">
    <location>
        <begin position="38"/>
        <end position="40"/>
    </location>
    <ligand>
        <name>S-adenosyl-L-methionine</name>
        <dbReference type="ChEBI" id="CHEBI:59789"/>
    </ligand>
</feature>
<feature type="binding site" evidence="8">
    <location>
        <position position="84"/>
    </location>
    <ligand>
        <name>S-adenosyl-L-methionine</name>
        <dbReference type="ChEBI" id="CHEBI:59789"/>
    </ligand>
</feature>
<feature type="binding site" evidence="8">
    <location>
        <position position="41"/>
    </location>
    <ligand>
        <name>Mg(2+)</name>
        <dbReference type="ChEBI" id="CHEBI:18420"/>
    </ligand>
</feature>
<dbReference type="EC" id="4.3.99.3" evidence="8"/>
<dbReference type="GO" id="GO:0016840">
    <property type="term" value="F:carbon-nitrogen lyase activity"/>
    <property type="evidence" value="ECO:0007669"/>
    <property type="project" value="UniProtKB-UniRule"/>
</dbReference>
<dbReference type="GO" id="GO:0008616">
    <property type="term" value="P:tRNA queuosine(34) biosynthetic process"/>
    <property type="evidence" value="ECO:0007669"/>
    <property type="project" value="UniProtKB-UniRule"/>
</dbReference>
<dbReference type="Pfam" id="PF04055">
    <property type="entry name" value="Radical_SAM"/>
    <property type="match status" value="1"/>
</dbReference>
<accession>A0A2U2ACY0</accession>
<dbReference type="OrthoDB" id="9792276at2"/>
<dbReference type="SFLD" id="SFLDF00300">
    <property type="entry name" value="7-carboxy-7-deazaguanine_synth"/>
    <property type="match status" value="1"/>
</dbReference>
<dbReference type="NCBIfam" id="TIGR03365">
    <property type="entry name" value="Bsubt_queE"/>
    <property type="match status" value="1"/>
</dbReference>
<dbReference type="InterPro" id="IPR007197">
    <property type="entry name" value="rSAM"/>
</dbReference>
<feature type="binding site" evidence="8">
    <location>
        <position position="36"/>
    </location>
    <ligand>
        <name>[4Fe-4S] cluster</name>
        <dbReference type="ChEBI" id="CHEBI:49883"/>
        <note>4Fe-4S-S-AdoMet</note>
    </ligand>
</feature>
<dbReference type="InterPro" id="IPR013785">
    <property type="entry name" value="Aldolase_TIM"/>
</dbReference>
<dbReference type="HAMAP" id="MF_00917">
    <property type="entry name" value="QueE"/>
    <property type="match status" value="1"/>
</dbReference>
<feature type="binding site" evidence="8">
    <location>
        <begin position="128"/>
        <end position="130"/>
    </location>
    <ligand>
        <name>S-adenosyl-L-methionine</name>
        <dbReference type="ChEBI" id="CHEBI:59789"/>
    </ligand>
</feature>
<evidence type="ECO:0000256" key="6">
    <source>
        <dbReference type="ARBA" id="ARBA00023014"/>
    </source>
</evidence>
<evidence type="ECO:0000256" key="8">
    <source>
        <dbReference type="HAMAP-Rule" id="MF_00917"/>
    </source>
</evidence>
<feature type="binding site" evidence="8">
    <location>
        <position position="32"/>
    </location>
    <ligand>
        <name>[4Fe-4S] cluster</name>
        <dbReference type="ChEBI" id="CHEBI:49883"/>
        <note>4Fe-4S-S-AdoMet</note>
    </ligand>
</feature>
<dbReference type="SUPFAM" id="SSF102114">
    <property type="entry name" value="Radical SAM enzymes"/>
    <property type="match status" value="1"/>
</dbReference>
<dbReference type="InterPro" id="IPR058240">
    <property type="entry name" value="rSAM_sf"/>
</dbReference>
<dbReference type="Gene3D" id="3.20.20.70">
    <property type="entry name" value="Aldolase class I"/>
    <property type="match status" value="1"/>
</dbReference>
<evidence type="ECO:0000259" key="9">
    <source>
        <dbReference type="PROSITE" id="PS51918"/>
    </source>
</evidence>
<evidence type="ECO:0000256" key="3">
    <source>
        <dbReference type="ARBA" id="ARBA00022723"/>
    </source>
</evidence>
<evidence type="ECO:0000256" key="4">
    <source>
        <dbReference type="ARBA" id="ARBA00022842"/>
    </source>
</evidence>
<comment type="cofactor">
    <cofactor evidence="8">
        <name>Mg(2+)</name>
        <dbReference type="ChEBI" id="CHEBI:18420"/>
    </cofactor>
</comment>
<comment type="function">
    <text evidence="8">Catalyzes the complex heterocyclic radical-mediated conversion of 6-carboxy-5,6,7,8-tetrahydropterin (CPH4) to 7-carboxy-7-deazaguanine (CDG), a step common to the biosynthetic pathways of all 7-deazapurine-containing compounds.</text>
</comment>
<evidence type="ECO:0000256" key="1">
    <source>
        <dbReference type="ARBA" id="ARBA00022485"/>
    </source>
</evidence>
<organism evidence="10 11">
    <name type="scientific">Ignatzschineria ureiclastica</name>
    <dbReference type="NCBI Taxonomy" id="472582"/>
    <lineage>
        <taxon>Bacteria</taxon>
        <taxon>Pseudomonadati</taxon>
        <taxon>Pseudomonadota</taxon>
        <taxon>Gammaproteobacteria</taxon>
        <taxon>Cardiobacteriales</taxon>
        <taxon>Ignatzschineriaceae</taxon>
        <taxon>Ignatzschineria</taxon>
    </lineage>
</organism>